<keyword evidence="1" id="KW-1133">Transmembrane helix</keyword>
<keyword evidence="1" id="KW-0812">Transmembrane</keyword>
<sequence>VSGFLHLTSWLTVDTCHICPTFSCNVSFFVTLVARNITVFRWLCVVKRLYSWLILITIRFTPWLILRVPKI</sequence>
<dbReference type="Proteomes" id="UP000076858">
    <property type="component" value="Unassembled WGS sequence"/>
</dbReference>
<evidence type="ECO:0000313" key="3">
    <source>
        <dbReference type="Proteomes" id="UP000076858"/>
    </source>
</evidence>
<proteinExistence type="predicted"/>
<feature type="non-terminal residue" evidence="2">
    <location>
        <position position="1"/>
    </location>
</feature>
<evidence type="ECO:0000313" key="2">
    <source>
        <dbReference type="EMBL" id="KZS00155.1"/>
    </source>
</evidence>
<reference evidence="2 3" key="1">
    <citation type="submission" date="2016-03" db="EMBL/GenBank/DDBJ databases">
        <title>EvidentialGene: Evidence-directed Construction of Genes on Genomes.</title>
        <authorList>
            <person name="Gilbert D.G."/>
            <person name="Choi J.-H."/>
            <person name="Mockaitis K."/>
            <person name="Colbourne J."/>
            <person name="Pfrender M."/>
        </authorList>
    </citation>
    <scope>NUCLEOTIDE SEQUENCE [LARGE SCALE GENOMIC DNA]</scope>
    <source>
        <strain evidence="2 3">Xinb3</strain>
        <tissue evidence="2">Complete organism</tissue>
    </source>
</reference>
<accession>A0A168EKY9</accession>
<gene>
    <name evidence="2" type="ORF">APZ42_003671</name>
</gene>
<dbReference type="AlphaFoldDB" id="A0A168EKY9"/>
<feature type="transmembrane region" description="Helical" evidence="1">
    <location>
        <begin position="49"/>
        <end position="66"/>
    </location>
</feature>
<comment type="caution">
    <text evidence="2">The sequence shown here is derived from an EMBL/GenBank/DDBJ whole genome shotgun (WGS) entry which is preliminary data.</text>
</comment>
<keyword evidence="3" id="KW-1185">Reference proteome</keyword>
<protein>
    <submittedName>
        <fullName evidence="2">Uncharacterized protein</fullName>
    </submittedName>
</protein>
<dbReference type="EMBL" id="LRGB01011478">
    <property type="protein sequence ID" value="KZS00155.1"/>
    <property type="molecule type" value="Genomic_DNA"/>
</dbReference>
<organism evidence="2 3">
    <name type="scientific">Daphnia magna</name>
    <dbReference type="NCBI Taxonomy" id="35525"/>
    <lineage>
        <taxon>Eukaryota</taxon>
        <taxon>Metazoa</taxon>
        <taxon>Ecdysozoa</taxon>
        <taxon>Arthropoda</taxon>
        <taxon>Crustacea</taxon>
        <taxon>Branchiopoda</taxon>
        <taxon>Diplostraca</taxon>
        <taxon>Cladocera</taxon>
        <taxon>Anomopoda</taxon>
        <taxon>Daphniidae</taxon>
        <taxon>Daphnia</taxon>
    </lineage>
</organism>
<evidence type="ECO:0000256" key="1">
    <source>
        <dbReference type="SAM" id="Phobius"/>
    </source>
</evidence>
<name>A0A168EKY9_9CRUS</name>
<keyword evidence="1" id="KW-0472">Membrane</keyword>